<dbReference type="RefSeq" id="WP_051924385.1">
    <property type="nucleotide sequence ID" value="NZ_AVCJ01000007.1"/>
</dbReference>
<dbReference type="STRING" id="1121014.N788_11375"/>
<dbReference type="PATRIC" id="fig|1121014.3.peg.1029"/>
<dbReference type="Gene3D" id="2.40.128.640">
    <property type="match status" value="1"/>
</dbReference>
<dbReference type="Proteomes" id="UP000029085">
    <property type="component" value="Unassembled WGS sequence"/>
</dbReference>
<accession>A0A087MJR6</accession>
<reference evidence="1 2" key="2">
    <citation type="journal article" date="2015" name="Stand. Genomic Sci.">
        <title>High quality draft genomic sequence of Arenimonas donghaensis DSM 18148(T).</title>
        <authorList>
            <person name="Chen F."/>
            <person name="Wang H."/>
            <person name="Cao Y."/>
            <person name="Li X."/>
            <person name="Wang G."/>
        </authorList>
    </citation>
    <scope>NUCLEOTIDE SEQUENCE [LARGE SCALE GENOMIC DNA]</scope>
    <source>
        <strain evidence="1 2">HO3-R19</strain>
    </source>
</reference>
<gene>
    <name evidence="1" type="ORF">N788_11375</name>
</gene>
<name>A0A087MJR6_9GAMM</name>
<evidence type="ECO:0008006" key="3">
    <source>
        <dbReference type="Google" id="ProtNLM"/>
    </source>
</evidence>
<comment type="caution">
    <text evidence="1">The sequence shown here is derived from an EMBL/GenBank/DDBJ whole genome shotgun (WGS) entry which is preliminary data.</text>
</comment>
<dbReference type="InterPro" id="IPR007298">
    <property type="entry name" value="Cu-R_lipoprotein_NlpE"/>
</dbReference>
<evidence type="ECO:0000313" key="1">
    <source>
        <dbReference type="EMBL" id="KFL37119.1"/>
    </source>
</evidence>
<dbReference type="Pfam" id="PF04170">
    <property type="entry name" value="NlpE"/>
    <property type="match status" value="1"/>
</dbReference>
<proteinExistence type="predicted"/>
<dbReference type="OrthoDB" id="5348860at2"/>
<protein>
    <recommendedName>
        <fullName evidence="3">Copper resistance protein NlpE</fullName>
    </recommendedName>
</protein>
<dbReference type="AlphaFoldDB" id="A0A087MJR6"/>
<evidence type="ECO:0000313" key="2">
    <source>
        <dbReference type="Proteomes" id="UP000029085"/>
    </source>
</evidence>
<reference evidence="2" key="1">
    <citation type="submission" date="2013-08" db="EMBL/GenBank/DDBJ databases">
        <title>Genome sequencing of Arenimonas donghaensis.</title>
        <authorList>
            <person name="Chen F."/>
            <person name="Wang G."/>
        </authorList>
    </citation>
    <scope>NUCLEOTIDE SEQUENCE [LARGE SCALE GENOMIC DNA]</scope>
    <source>
        <strain evidence="2">HO3-R19</strain>
    </source>
</reference>
<organism evidence="1 2">
    <name type="scientific">Arenimonas donghaensis DSM 18148 = HO3-R19</name>
    <dbReference type="NCBI Taxonomy" id="1121014"/>
    <lineage>
        <taxon>Bacteria</taxon>
        <taxon>Pseudomonadati</taxon>
        <taxon>Pseudomonadota</taxon>
        <taxon>Gammaproteobacteria</taxon>
        <taxon>Lysobacterales</taxon>
        <taxon>Lysobacteraceae</taxon>
        <taxon>Arenimonas</taxon>
    </lineage>
</organism>
<sequence length="159" mass="17529">MASITIPAKWVFIFALPLALAGCGLEREDREEEAVDPALAAVVAPPSDEPFERSWQGVLPCSDCDGIRTRLTLRRDDDGNQDFELEETYLGEDAGNQFTLAGAWREGRQGTENGTATVFRLDPDGADQWYQLQPDGSLELLDGQGRPRADGIGHRLQRI</sequence>
<dbReference type="EMBL" id="AVCJ01000007">
    <property type="protein sequence ID" value="KFL37119.1"/>
    <property type="molecule type" value="Genomic_DNA"/>
</dbReference>
<keyword evidence="2" id="KW-1185">Reference proteome</keyword>